<dbReference type="RefSeq" id="WP_145903293.1">
    <property type="nucleotide sequence ID" value="NZ_BAAAMZ010000043.1"/>
</dbReference>
<dbReference type="EC" id="1.4.3.5" evidence="5"/>
<feature type="binding site" evidence="5">
    <location>
        <position position="118"/>
    </location>
    <ligand>
        <name>substrate</name>
    </ligand>
</feature>
<dbReference type="HAMAP" id="MF_01629">
    <property type="entry name" value="PdxH"/>
    <property type="match status" value="1"/>
</dbReference>
<dbReference type="GO" id="GO:0010181">
    <property type="term" value="F:FMN binding"/>
    <property type="evidence" value="ECO:0007669"/>
    <property type="project" value="UniProtKB-UniRule"/>
</dbReference>
<feature type="binding site" evidence="5">
    <location>
        <position position="57"/>
    </location>
    <ligand>
        <name>substrate</name>
    </ligand>
</feature>
<dbReference type="InterPro" id="IPR012349">
    <property type="entry name" value="Split_barrel_FMN-bd"/>
</dbReference>
<feature type="binding site" evidence="5 6">
    <location>
        <position position="176"/>
    </location>
    <ligand>
        <name>FMN</name>
        <dbReference type="ChEBI" id="CHEBI:58210"/>
    </ligand>
</feature>
<evidence type="ECO:0000259" key="8">
    <source>
        <dbReference type="Pfam" id="PF10590"/>
    </source>
</evidence>
<dbReference type="NCBIfam" id="TIGR00558">
    <property type="entry name" value="pdxH"/>
    <property type="match status" value="1"/>
</dbReference>
<name>A0A561UCC5_9ACTN</name>
<comment type="subunit">
    <text evidence="5">Homodimer.</text>
</comment>
<keyword evidence="4 5" id="KW-0560">Oxidoreductase</keyword>
<evidence type="ECO:0000256" key="1">
    <source>
        <dbReference type="ARBA" id="ARBA00007301"/>
    </source>
</evidence>
<dbReference type="Gene3D" id="2.30.110.10">
    <property type="entry name" value="Electron Transport, Fmn-binding Protein, Chain A"/>
    <property type="match status" value="1"/>
</dbReference>
<comment type="pathway">
    <text evidence="5">Cofactor metabolism; pyridoxal 5'-phosphate salvage; pyridoxal 5'-phosphate from pyridoxine 5'-phosphate: step 1/1.</text>
</comment>
<dbReference type="InterPro" id="IPR000659">
    <property type="entry name" value="Pyridox_Oxase"/>
</dbReference>
<sequence>MTDSTQTTETIEPTDPFELFGQWLAEAERNEVNDANAMAIATAGMDGLPDVRMVLLKGFDPDGFVFFTNTRSRKGAELAENMQAAGVLHWKSMRRQVRFRGPVEPATAAEADEYFASRARQSRIGAWASQQSQPLADRAELEAAVARETERFGEEDIPRPEHWSGYRIRPVYLEFWADRPFRLHERLVFERAKPDTEWQHGLRYP</sequence>
<dbReference type="InterPro" id="IPR019740">
    <property type="entry name" value="Pyridox_Oxase_CS"/>
</dbReference>
<dbReference type="InterPro" id="IPR011576">
    <property type="entry name" value="Pyridox_Oxase_N"/>
</dbReference>
<comment type="pathway">
    <text evidence="5">Cofactor metabolism; pyridoxal 5'-phosphate salvage; pyridoxal 5'-phosphate from pyridoxamine 5'-phosphate: step 1/1.</text>
</comment>
<dbReference type="Pfam" id="PF10590">
    <property type="entry name" value="PNP_phzG_C"/>
    <property type="match status" value="1"/>
</dbReference>
<feature type="binding site" evidence="5">
    <location>
        <begin position="182"/>
        <end position="184"/>
    </location>
    <ligand>
        <name>substrate</name>
    </ligand>
</feature>
<evidence type="ECO:0000256" key="3">
    <source>
        <dbReference type="ARBA" id="ARBA00022643"/>
    </source>
</evidence>
<dbReference type="EMBL" id="VIWT01000001">
    <property type="protein sequence ID" value="TWF97015.1"/>
    <property type="molecule type" value="Genomic_DNA"/>
</dbReference>
<feature type="binding site" evidence="5 6">
    <location>
        <position position="74"/>
    </location>
    <ligand>
        <name>FMN</name>
        <dbReference type="ChEBI" id="CHEBI:58210"/>
    </ligand>
</feature>
<gene>
    <name evidence="5" type="primary">pdxH</name>
    <name evidence="9" type="ORF">FHX73_11789</name>
</gene>
<feature type="binding site" evidence="5 6">
    <location>
        <position position="96"/>
    </location>
    <ligand>
        <name>FMN</name>
        <dbReference type="ChEBI" id="CHEBI:58210"/>
    </ligand>
</feature>
<comment type="similarity">
    <text evidence="1 5">Belongs to the pyridoxamine 5'-phosphate oxidase family.</text>
</comment>
<feature type="binding site" evidence="5 6">
    <location>
        <position position="186"/>
    </location>
    <ligand>
        <name>FMN</name>
        <dbReference type="ChEBI" id="CHEBI:58210"/>
    </ligand>
</feature>
<dbReference type="SUPFAM" id="SSF50475">
    <property type="entry name" value="FMN-binding split barrel"/>
    <property type="match status" value="1"/>
</dbReference>
<organism evidence="9 10">
    <name type="scientific">Kitasatospora viridis</name>
    <dbReference type="NCBI Taxonomy" id="281105"/>
    <lineage>
        <taxon>Bacteria</taxon>
        <taxon>Bacillati</taxon>
        <taxon>Actinomycetota</taxon>
        <taxon>Actinomycetes</taxon>
        <taxon>Kitasatosporales</taxon>
        <taxon>Streptomycetaceae</taxon>
        <taxon>Kitasatospora</taxon>
    </lineage>
</organism>
<comment type="catalytic activity">
    <reaction evidence="5">
        <text>pyridoxamine 5'-phosphate + O2 + H2O = pyridoxal 5'-phosphate + H2O2 + NH4(+)</text>
        <dbReference type="Rhea" id="RHEA:15817"/>
        <dbReference type="ChEBI" id="CHEBI:15377"/>
        <dbReference type="ChEBI" id="CHEBI:15379"/>
        <dbReference type="ChEBI" id="CHEBI:16240"/>
        <dbReference type="ChEBI" id="CHEBI:28938"/>
        <dbReference type="ChEBI" id="CHEBI:58451"/>
        <dbReference type="ChEBI" id="CHEBI:597326"/>
        <dbReference type="EC" id="1.4.3.5"/>
    </reaction>
</comment>
<evidence type="ECO:0000259" key="7">
    <source>
        <dbReference type="Pfam" id="PF01243"/>
    </source>
</evidence>
<feature type="domain" description="Pyridoxamine 5'-phosphate oxidase N-terminal" evidence="7">
    <location>
        <begin position="26"/>
        <end position="147"/>
    </location>
</feature>
<comment type="function">
    <text evidence="5">Catalyzes the oxidation of either pyridoxine 5'-phosphate (PNP) or pyridoxamine 5'-phosphate (PMP) into pyridoxal 5'-phosphate (PLP).</text>
</comment>
<proteinExistence type="inferred from homology"/>
<dbReference type="NCBIfam" id="NF004231">
    <property type="entry name" value="PRK05679.1"/>
    <property type="match status" value="1"/>
</dbReference>
<dbReference type="UniPathway" id="UPA01068">
    <property type="reaction ID" value="UER00304"/>
</dbReference>
<dbReference type="PIRSF" id="PIRSF000190">
    <property type="entry name" value="Pyd_amn-ph_oxd"/>
    <property type="match status" value="1"/>
</dbReference>
<dbReference type="Proteomes" id="UP000317940">
    <property type="component" value="Unassembled WGS sequence"/>
</dbReference>
<comment type="caution">
    <text evidence="9">The sequence shown here is derived from an EMBL/GenBank/DDBJ whole genome shotgun (WGS) entry which is preliminary data.</text>
</comment>
<evidence type="ECO:0000256" key="5">
    <source>
        <dbReference type="HAMAP-Rule" id="MF_01629"/>
    </source>
</evidence>
<dbReference type="GO" id="GO:0008615">
    <property type="term" value="P:pyridoxine biosynthetic process"/>
    <property type="evidence" value="ECO:0007669"/>
    <property type="project" value="UniProtKB-UniRule"/>
</dbReference>
<feature type="binding site" evidence="5 6">
    <location>
        <begin position="52"/>
        <end position="57"/>
    </location>
    <ligand>
        <name>FMN</name>
        <dbReference type="ChEBI" id="CHEBI:58210"/>
    </ligand>
</feature>
<feature type="binding site" evidence="5 6">
    <location>
        <begin position="67"/>
        <end position="68"/>
    </location>
    <ligand>
        <name>FMN</name>
        <dbReference type="ChEBI" id="CHEBI:58210"/>
    </ligand>
</feature>
<protein>
    <recommendedName>
        <fullName evidence="5">Pyridoxine/pyridoxamine 5'-phosphate oxidase</fullName>
        <ecNumber evidence="5">1.4.3.5</ecNumber>
    </recommendedName>
    <alternativeName>
        <fullName evidence="5">PNP/PMP oxidase</fullName>
        <shortName evidence="5">PNPOx</shortName>
    </alternativeName>
    <alternativeName>
        <fullName evidence="5">Pyridoxal 5'-phosphate synthase</fullName>
    </alternativeName>
</protein>
<keyword evidence="3 5" id="KW-0288">FMN</keyword>
<keyword evidence="5" id="KW-0664">Pyridoxine biosynthesis</keyword>
<comment type="catalytic activity">
    <reaction evidence="5">
        <text>pyridoxine 5'-phosphate + O2 = pyridoxal 5'-phosphate + H2O2</text>
        <dbReference type="Rhea" id="RHEA:15149"/>
        <dbReference type="ChEBI" id="CHEBI:15379"/>
        <dbReference type="ChEBI" id="CHEBI:16240"/>
        <dbReference type="ChEBI" id="CHEBI:58589"/>
        <dbReference type="ChEBI" id="CHEBI:597326"/>
        <dbReference type="EC" id="1.4.3.5"/>
    </reaction>
</comment>
<dbReference type="InterPro" id="IPR019576">
    <property type="entry name" value="Pyridoxamine_oxidase_dimer_C"/>
</dbReference>
<dbReference type="AlphaFoldDB" id="A0A561UCC5"/>
<feature type="binding site" evidence="5">
    <location>
        <position position="114"/>
    </location>
    <ligand>
        <name>substrate</name>
    </ligand>
</feature>
<feature type="binding site" evidence="5 6">
    <location>
        <position position="73"/>
    </location>
    <ligand>
        <name>FMN</name>
        <dbReference type="ChEBI" id="CHEBI:58210"/>
    </ligand>
</feature>
<evidence type="ECO:0000256" key="2">
    <source>
        <dbReference type="ARBA" id="ARBA00022630"/>
    </source>
</evidence>
<comment type="cofactor">
    <cofactor evidence="5 6">
        <name>FMN</name>
        <dbReference type="ChEBI" id="CHEBI:58210"/>
    </cofactor>
    <text evidence="5 6">Binds 1 FMN per subunit.</text>
</comment>
<reference evidence="9 10" key="1">
    <citation type="submission" date="2019-06" db="EMBL/GenBank/DDBJ databases">
        <title>Sequencing the genomes of 1000 actinobacteria strains.</title>
        <authorList>
            <person name="Klenk H.-P."/>
        </authorList>
    </citation>
    <scope>NUCLEOTIDE SEQUENCE [LARGE SCALE GENOMIC DNA]</scope>
    <source>
        <strain evidence="9 10">DSM 44826</strain>
    </source>
</reference>
<dbReference type="PROSITE" id="PS01064">
    <property type="entry name" value="PYRIDOX_OXIDASE"/>
    <property type="match status" value="1"/>
</dbReference>
<evidence type="ECO:0000256" key="4">
    <source>
        <dbReference type="ARBA" id="ARBA00023002"/>
    </source>
</evidence>
<evidence type="ECO:0000313" key="10">
    <source>
        <dbReference type="Proteomes" id="UP000317940"/>
    </source>
</evidence>
<dbReference type="PANTHER" id="PTHR10851:SF0">
    <property type="entry name" value="PYRIDOXINE-5'-PHOSPHATE OXIDASE"/>
    <property type="match status" value="1"/>
</dbReference>
<feature type="binding site" evidence="5 6">
    <location>
        <begin position="131"/>
        <end position="132"/>
    </location>
    <ligand>
        <name>FMN</name>
        <dbReference type="ChEBI" id="CHEBI:58210"/>
    </ligand>
</feature>
<dbReference type="PANTHER" id="PTHR10851">
    <property type="entry name" value="PYRIDOXINE-5-PHOSPHATE OXIDASE"/>
    <property type="match status" value="1"/>
</dbReference>
<keyword evidence="10" id="KW-1185">Reference proteome</keyword>
<evidence type="ECO:0000313" key="9">
    <source>
        <dbReference type="EMBL" id="TWF97015.1"/>
    </source>
</evidence>
<dbReference type="OrthoDB" id="9780392at2"/>
<keyword evidence="2 5" id="KW-0285">Flavoprotein</keyword>
<evidence type="ECO:0000256" key="6">
    <source>
        <dbReference type="PIRSR" id="PIRSR000190-2"/>
    </source>
</evidence>
<accession>A0A561UCC5</accession>
<dbReference type="Pfam" id="PF01243">
    <property type="entry name" value="PNPOx_N"/>
    <property type="match status" value="1"/>
</dbReference>
<feature type="domain" description="Pyridoxine 5'-phosphate oxidase dimerisation C-terminal" evidence="8">
    <location>
        <begin position="163"/>
        <end position="205"/>
    </location>
</feature>
<dbReference type="GO" id="GO:0004733">
    <property type="term" value="F:pyridoxamine phosphate oxidase activity"/>
    <property type="evidence" value="ECO:0007669"/>
    <property type="project" value="UniProtKB-UniRule"/>
</dbReference>
<feature type="binding site" evidence="5">
    <location>
        <position position="122"/>
    </location>
    <ligand>
        <name>substrate</name>
    </ligand>
</feature>